<dbReference type="GO" id="GO:0004175">
    <property type="term" value="F:endopeptidase activity"/>
    <property type="evidence" value="ECO:0007669"/>
    <property type="project" value="TreeGrafter"/>
</dbReference>
<dbReference type="PROSITE" id="PS50106">
    <property type="entry name" value="PDZ"/>
    <property type="match status" value="1"/>
</dbReference>
<gene>
    <name evidence="8" type="ORF">H9798_03545</name>
</gene>
<dbReference type="Gene3D" id="3.90.226.10">
    <property type="entry name" value="2-enoyl-CoA Hydratase, Chain A, domain 1"/>
    <property type="match status" value="1"/>
</dbReference>
<evidence type="ECO:0000256" key="2">
    <source>
        <dbReference type="ARBA" id="ARBA00022670"/>
    </source>
</evidence>
<keyword evidence="2 5" id="KW-0645">Protease</keyword>
<dbReference type="GO" id="GO:0008236">
    <property type="term" value="F:serine-type peptidase activity"/>
    <property type="evidence" value="ECO:0007669"/>
    <property type="project" value="UniProtKB-KW"/>
</dbReference>
<dbReference type="AlphaFoldDB" id="A0A9D2KHW5"/>
<dbReference type="Proteomes" id="UP000824223">
    <property type="component" value="Unassembled WGS sequence"/>
</dbReference>
<organism evidence="8 9">
    <name type="scientific">Candidatus Mediterraneibacter pullicola</name>
    <dbReference type="NCBI Taxonomy" id="2838682"/>
    <lineage>
        <taxon>Bacteria</taxon>
        <taxon>Bacillati</taxon>
        <taxon>Bacillota</taxon>
        <taxon>Clostridia</taxon>
        <taxon>Lachnospirales</taxon>
        <taxon>Lachnospiraceae</taxon>
        <taxon>Mediterraneibacter</taxon>
    </lineage>
</organism>
<evidence type="ECO:0000256" key="3">
    <source>
        <dbReference type="ARBA" id="ARBA00022801"/>
    </source>
</evidence>
<dbReference type="SUPFAM" id="SSF50156">
    <property type="entry name" value="PDZ domain-like"/>
    <property type="match status" value="1"/>
</dbReference>
<dbReference type="EMBL" id="DXAK01000015">
    <property type="protein sequence ID" value="HJA06209.1"/>
    <property type="molecule type" value="Genomic_DNA"/>
</dbReference>
<proteinExistence type="inferred from homology"/>
<dbReference type="SMART" id="SM00245">
    <property type="entry name" value="TSPc"/>
    <property type="match status" value="1"/>
</dbReference>
<accession>A0A9D2KHW5</accession>
<dbReference type="InterPro" id="IPR004447">
    <property type="entry name" value="Peptidase_S41A"/>
</dbReference>
<evidence type="ECO:0000256" key="1">
    <source>
        <dbReference type="ARBA" id="ARBA00009179"/>
    </source>
</evidence>
<evidence type="ECO:0000313" key="8">
    <source>
        <dbReference type="EMBL" id="HJA06209.1"/>
    </source>
</evidence>
<dbReference type="Gene3D" id="2.30.42.10">
    <property type="match status" value="1"/>
</dbReference>
<keyword evidence="4 5" id="KW-0720">Serine protease</keyword>
<dbReference type="GO" id="GO:0007165">
    <property type="term" value="P:signal transduction"/>
    <property type="evidence" value="ECO:0007669"/>
    <property type="project" value="TreeGrafter"/>
</dbReference>
<feature type="transmembrane region" description="Helical" evidence="6">
    <location>
        <begin position="14"/>
        <end position="36"/>
    </location>
</feature>
<reference evidence="8" key="2">
    <citation type="submission" date="2021-04" db="EMBL/GenBank/DDBJ databases">
        <authorList>
            <person name="Gilroy R."/>
        </authorList>
    </citation>
    <scope>NUCLEOTIDE SEQUENCE</scope>
    <source>
        <strain evidence="8">ChiSjej2B20-11307</strain>
    </source>
</reference>
<protein>
    <submittedName>
        <fullName evidence="8">S41 family peptidase</fullName>
    </submittedName>
</protein>
<dbReference type="PANTHER" id="PTHR32060:SF30">
    <property type="entry name" value="CARBOXY-TERMINAL PROCESSING PROTEASE CTPA"/>
    <property type="match status" value="1"/>
</dbReference>
<reference evidence="8" key="1">
    <citation type="journal article" date="2021" name="PeerJ">
        <title>Extensive microbial diversity within the chicken gut microbiome revealed by metagenomics and culture.</title>
        <authorList>
            <person name="Gilroy R."/>
            <person name="Ravi A."/>
            <person name="Getino M."/>
            <person name="Pursley I."/>
            <person name="Horton D.L."/>
            <person name="Alikhan N.F."/>
            <person name="Baker D."/>
            <person name="Gharbi K."/>
            <person name="Hall N."/>
            <person name="Watson M."/>
            <person name="Adriaenssens E.M."/>
            <person name="Foster-Nyarko E."/>
            <person name="Jarju S."/>
            <person name="Secka A."/>
            <person name="Antonio M."/>
            <person name="Oren A."/>
            <person name="Chaudhuri R.R."/>
            <person name="La Ragione R."/>
            <person name="Hildebrand F."/>
            <person name="Pallen M.J."/>
        </authorList>
    </citation>
    <scope>NUCLEOTIDE SEQUENCE</scope>
    <source>
        <strain evidence="8">ChiSjej2B20-11307</strain>
    </source>
</reference>
<comment type="caution">
    <text evidence="8">The sequence shown here is derived from an EMBL/GenBank/DDBJ whole genome shotgun (WGS) entry which is preliminary data.</text>
</comment>
<keyword evidence="6" id="KW-1133">Transmembrane helix</keyword>
<evidence type="ECO:0000313" key="9">
    <source>
        <dbReference type="Proteomes" id="UP000824223"/>
    </source>
</evidence>
<dbReference type="GO" id="GO:0030288">
    <property type="term" value="C:outer membrane-bounded periplasmic space"/>
    <property type="evidence" value="ECO:0007669"/>
    <property type="project" value="TreeGrafter"/>
</dbReference>
<dbReference type="NCBIfam" id="TIGR00225">
    <property type="entry name" value="prc"/>
    <property type="match status" value="1"/>
</dbReference>
<keyword evidence="3 5" id="KW-0378">Hydrolase</keyword>
<comment type="similarity">
    <text evidence="1 5">Belongs to the peptidase S41A family.</text>
</comment>
<dbReference type="PROSITE" id="PS51257">
    <property type="entry name" value="PROKAR_LIPOPROTEIN"/>
    <property type="match status" value="1"/>
</dbReference>
<dbReference type="InterPro" id="IPR055210">
    <property type="entry name" value="CtpA/B_N"/>
</dbReference>
<dbReference type="Gene3D" id="3.30.750.44">
    <property type="match status" value="1"/>
</dbReference>
<dbReference type="InterPro" id="IPR041489">
    <property type="entry name" value="PDZ_6"/>
</dbReference>
<keyword evidence="6" id="KW-0472">Membrane</keyword>
<dbReference type="PANTHER" id="PTHR32060">
    <property type="entry name" value="TAIL-SPECIFIC PROTEASE"/>
    <property type="match status" value="1"/>
</dbReference>
<evidence type="ECO:0000256" key="5">
    <source>
        <dbReference type="RuleBase" id="RU004404"/>
    </source>
</evidence>
<dbReference type="SMART" id="SM00228">
    <property type="entry name" value="PDZ"/>
    <property type="match status" value="1"/>
</dbReference>
<dbReference type="GO" id="GO:0006508">
    <property type="term" value="P:proteolysis"/>
    <property type="evidence" value="ECO:0007669"/>
    <property type="project" value="UniProtKB-KW"/>
</dbReference>
<keyword evidence="6" id="KW-0812">Transmembrane</keyword>
<dbReference type="SUPFAM" id="SSF52096">
    <property type="entry name" value="ClpP/crotonase"/>
    <property type="match status" value="1"/>
</dbReference>
<dbReference type="CDD" id="cd07560">
    <property type="entry name" value="Peptidase_S41_CPP"/>
    <property type="match status" value="1"/>
</dbReference>
<evidence type="ECO:0000256" key="4">
    <source>
        <dbReference type="ARBA" id="ARBA00022825"/>
    </source>
</evidence>
<evidence type="ECO:0000256" key="6">
    <source>
        <dbReference type="SAM" id="Phobius"/>
    </source>
</evidence>
<name>A0A9D2KHW5_9FIRM</name>
<dbReference type="InterPro" id="IPR005151">
    <property type="entry name" value="Tail-specific_protease"/>
</dbReference>
<feature type="domain" description="PDZ" evidence="7">
    <location>
        <begin position="108"/>
        <end position="178"/>
    </location>
</feature>
<dbReference type="Pfam" id="PF03572">
    <property type="entry name" value="Peptidase_S41"/>
    <property type="match status" value="1"/>
</dbReference>
<sequence>MEENTRETTSARKFWIGAGAGFLTAVLIFACGWEVWHLVSYRQTGDFTSENISKSDVEQKLDQLNGLIESYYLYEDEIDEDVLIDGIYSGYASALGDPYTVYYDKEETKALLETTSGEFSGIGATMSKNINSGEITVVNVYEDSPADKAGLKAGDILYQVDGKDAEGQELDTVVSWIKGEKGTDVAIKVMRAGEAVETVATRDVIQVQTVRYEMKEDSIGYIMVSEFDDVTYDQFKEALDDLEAQGMQGLVIDLRGNPGGNLTTVTDMLKILLPEGTIVSTEDKYGNVEEVACDGKNEFTKPLAVLVNQYSASASEIFAGAVQDYGTGQIVGMTTYGKGVVQQPMDLNDGTYLKLTIAEYYTPSGRSINGEGVTPDVEVEYEYNADDPQADNQLEKAMEIVREENVQ</sequence>
<evidence type="ECO:0000259" key="7">
    <source>
        <dbReference type="PROSITE" id="PS50106"/>
    </source>
</evidence>
<dbReference type="InterPro" id="IPR029045">
    <property type="entry name" value="ClpP/crotonase-like_dom_sf"/>
</dbReference>
<dbReference type="InterPro" id="IPR001478">
    <property type="entry name" value="PDZ"/>
</dbReference>
<dbReference type="CDD" id="cd06782">
    <property type="entry name" value="cpPDZ_CPP-like"/>
    <property type="match status" value="1"/>
</dbReference>
<dbReference type="Pfam" id="PF17820">
    <property type="entry name" value="PDZ_6"/>
    <property type="match status" value="1"/>
</dbReference>
<dbReference type="InterPro" id="IPR036034">
    <property type="entry name" value="PDZ_sf"/>
</dbReference>
<dbReference type="Pfam" id="PF22694">
    <property type="entry name" value="CtpB_N-like"/>
    <property type="match status" value="1"/>
</dbReference>